<accession>A0ABY3ZNT3</accession>
<protein>
    <recommendedName>
        <fullName evidence="1">TniQ domain-containing protein</fullName>
    </recommendedName>
</protein>
<gene>
    <name evidence="2" type="ORF">DSM109990_02708</name>
</gene>
<reference evidence="3" key="1">
    <citation type="journal article" date="2022" name="Microorganisms">
        <title>Beyond the ABCs#Discovery of Three New Plasmid Types in Rhodobacterales (RepQ, RepY, RepW).</title>
        <authorList>
            <person name="Freese H.M."/>
            <person name="Ringel V."/>
            <person name="Overmann J."/>
            <person name="Petersen J."/>
        </authorList>
    </citation>
    <scope>NUCLEOTIDE SEQUENCE [LARGE SCALE GENOMIC DNA]</scope>
    <source>
        <strain evidence="3">DSM 109990</strain>
    </source>
</reference>
<sequence length="516" mass="56574">MSKLFPHIPFIADETPLSWAARQAAFHTGGRLVPFLNDLQIPAVDFARGLPEAVMRLCEKARQDPAPVFHNTITAIGARRFTLRGHEFSAEFTTGVETRICPFCLAEDQAGRDRTDVALRHRLAWRLAAVRTCATHGVPLRDIRLGKWDDQLHELQGMGAAIEAELVSPPDTEPKAPSDLQVYVERRLEGQAGPVWLDGQDIDQASRATEMLGGLLAFGPKQQAATMTLPMWDEAGRAAWKLVSEGEGAVSEFLCASLDASTRQEAQARPRKAFGMLYSWLSASRQSKDPGSIRPLLRNVILENVPLVAGQNLLGEPVTEPRLSSINAIAKTEFIHPSTLRNILQVAGLVEDQNSSQNAGHIVVDYARARDLVSEVKYAVPVTQVPSLLTTSRPVVAILIELGNLTRIQDHGELKSKVGKAIDGRSIKKLLADLREQFLEIEDPPEGCVPLAKSAERTRVSLKLILELLFGSHLNQVFRLSGREGLGALHVDVAEIKSVLESPPPGLSEDAYFRIP</sequence>
<dbReference type="EMBL" id="CP085144">
    <property type="protein sequence ID" value="UOA15862.1"/>
    <property type="molecule type" value="Genomic_DNA"/>
</dbReference>
<dbReference type="RefSeq" id="WP_243261336.1">
    <property type="nucleotide sequence ID" value="NZ_CP085144.1"/>
</dbReference>
<dbReference type="Proteomes" id="UP000831019">
    <property type="component" value="Chromosome"/>
</dbReference>
<evidence type="ECO:0000259" key="1">
    <source>
        <dbReference type="Pfam" id="PF06527"/>
    </source>
</evidence>
<evidence type="ECO:0000313" key="2">
    <source>
        <dbReference type="EMBL" id="UOA15862.1"/>
    </source>
</evidence>
<dbReference type="InterPro" id="IPR009492">
    <property type="entry name" value="TniQ"/>
</dbReference>
<name>A0ABY3ZNT3_9RHOB</name>
<keyword evidence="3" id="KW-1185">Reference proteome</keyword>
<evidence type="ECO:0000313" key="3">
    <source>
        <dbReference type="Proteomes" id="UP000831019"/>
    </source>
</evidence>
<dbReference type="Pfam" id="PF06527">
    <property type="entry name" value="TniQ"/>
    <property type="match status" value="1"/>
</dbReference>
<organism evidence="2 3">
    <name type="scientific">Sulfitobacter dubius</name>
    <dbReference type="NCBI Taxonomy" id="218673"/>
    <lineage>
        <taxon>Bacteria</taxon>
        <taxon>Pseudomonadati</taxon>
        <taxon>Pseudomonadota</taxon>
        <taxon>Alphaproteobacteria</taxon>
        <taxon>Rhodobacterales</taxon>
        <taxon>Roseobacteraceae</taxon>
        <taxon>Sulfitobacter</taxon>
    </lineage>
</organism>
<proteinExistence type="predicted"/>
<feature type="domain" description="TniQ" evidence="1">
    <location>
        <begin position="8"/>
        <end position="140"/>
    </location>
</feature>